<dbReference type="CDD" id="cd17299">
    <property type="entry name" value="acetolactate_decarboxylase"/>
    <property type="match status" value="1"/>
</dbReference>
<dbReference type="GO" id="GO:0045151">
    <property type="term" value="P:acetoin biosynthetic process"/>
    <property type="evidence" value="ECO:0007669"/>
    <property type="project" value="UniProtKB-KW"/>
</dbReference>
<keyword evidence="8" id="KW-0456">Lyase</keyword>
<name>A0A6J7QEF0_9ZZZZ</name>
<protein>
    <recommendedName>
        <fullName evidence="5">Alpha-acetolactate decarboxylase</fullName>
        <ecNumber evidence="4">4.1.1.5</ecNumber>
    </recommendedName>
</protein>
<evidence type="ECO:0000256" key="3">
    <source>
        <dbReference type="ARBA" id="ARBA00007106"/>
    </source>
</evidence>
<evidence type="ECO:0000313" key="9">
    <source>
        <dbReference type="EMBL" id="CAB4942240.1"/>
    </source>
</evidence>
<evidence type="ECO:0000256" key="8">
    <source>
        <dbReference type="ARBA" id="ARBA00023239"/>
    </source>
</evidence>
<evidence type="ECO:0000256" key="2">
    <source>
        <dbReference type="ARBA" id="ARBA00005170"/>
    </source>
</evidence>
<comment type="catalytic activity">
    <reaction evidence="1">
        <text>(2S)-2-acetolactate + H(+) = (R)-acetoin + CO2</text>
        <dbReference type="Rhea" id="RHEA:21580"/>
        <dbReference type="ChEBI" id="CHEBI:15378"/>
        <dbReference type="ChEBI" id="CHEBI:15686"/>
        <dbReference type="ChEBI" id="CHEBI:16526"/>
        <dbReference type="ChEBI" id="CHEBI:58476"/>
        <dbReference type="EC" id="4.1.1.5"/>
    </reaction>
</comment>
<proteinExistence type="inferred from homology"/>
<keyword evidence="7" id="KW-0005">Acetoin biosynthesis</keyword>
<dbReference type="InterPro" id="IPR005128">
    <property type="entry name" value="Acetolactate_a_deCO2ase"/>
</dbReference>
<sequence>MSFDTPLIAAVTLQRQRLSDADTTSDDATFQLQLAHVLLEGGYDGVATMAEALKGGDHGLGALDRLDGEVVVVDGEPWQIDFRGVAHLIPPEATTPFMVVSHLHSPHARTLRDCSLEHVAAVVEELVHDPGAVVAIRLEGTFTRVLARSVRPQSPPYRPFAEVCLTDEVRWVMAPFEGVFVGFRFPDLAEGSTIAGLHLHALAADRSTGGHNYELHVQEAVLSVGVSHEVVIALPDRGMVDLLETPRAMRAVQRQLLRHGPRSTPDIAASLEITVGEALRRLDWLADRGHVEAITARVGGQGGDLRWRARLNSHSGRVQSSVSERLADF</sequence>
<dbReference type="InterPro" id="IPR036390">
    <property type="entry name" value="WH_DNA-bd_sf"/>
</dbReference>
<reference evidence="10" key="1">
    <citation type="submission" date="2020-05" db="EMBL/GenBank/DDBJ databases">
        <authorList>
            <person name="Chiriac C."/>
            <person name="Salcher M."/>
            <person name="Ghai R."/>
            <person name="Kavagutti S V."/>
        </authorList>
    </citation>
    <scope>NUCLEOTIDE SEQUENCE</scope>
</reference>
<dbReference type="Pfam" id="PF03306">
    <property type="entry name" value="AAL_decarboxy"/>
    <property type="match status" value="1"/>
</dbReference>
<dbReference type="Gene3D" id="3.30.1330.80">
    <property type="entry name" value="Hypothetical protein, similar to alpha- acetolactate decarboxylase, domain 2"/>
    <property type="match status" value="2"/>
</dbReference>
<gene>
    <name evidence="9" type="ORF">UFOPK3773_00922</name>
    <name evidence="10" type="ORF">UFOPK3992_01368</name>
</gene>
<evidence type="ECO:0000256" key="5">
    <source>
        <dbReference type="ARBA" id="ARBA00020164"/>
    </source>
</evidence>
<dbReference type="SUPFAM" id="SSF117856">
    <property type="entry name" value="AF0104/ALDC/Ptd012-like"/>
    <property type="match status" value="1"/>
</dbReference>
<comment type="similarity">
    <text evidence="3">Belongs to the alpha-acetolactate decarboxylase family.</text>
</comment>
<dbReference type="GO" id="GO:0047605">
    <property type="term" value="F:acetolactate decarboxylase activity"/>
    <property type="evidence" value="ECO:0007669"/>
    <property type="project" value="UniProtKB-EC"/>
</dbReference>
<keyword evidence="6" id="KW-0210">Decarboxylase</keyword>
<accession>A0A6J7QEF0</accession>
<evidence type="ECO:0000256" key="7">
    <source>
        <dbReference type="ARBA" id="ARBA00023061"/>
    </source>
</evidence>
<evidence type="ECO:0000256" key="6">
    <source>
        <dbReference type="ARBA" id="ARBA00022793"/>
    </source>
</evidence>
<evidence type="ECO:0000256" key="4">
    <source>
        <dbReference type="ARBA" id="ARBA00013204"/>
    </source>
</evidence>
<dbReference type="PANTHER" id="PTHR35524:SF1">
    <property type="entry name" value="ALPHA-ACETOLACTATE DECARBOXYLASE"/>
    <property type="match status" value="1"/>
</dbReference>
<comment type="pathway">
    <text evidence="2">Polyol metabolism; (R,R)-butane-2,3-diol biosynthesis; (R,R)-butane-2,3-diol from pyruvate: step 2/3.</text>
</comment>
<dbReference type="EMBL" id="CAFBNF010000087">
    <property type="protein sequence ID" value="CAB4942240.1"/>
    <property type="molecule type" value="Genomic_DNA"/>
</dbReference>
<dbReference type="UniPathway" id="UPA00626">
    <property type="reaction ID" value="UER00678"/>
</dbReference>
<dbReference type="EC" id="4.1.1.5" evidence="4"/>
<evidence type="ECO:0000313" key="10">
    <source>
        <dbReference type="EMBL" id="CAB5014073.1"/>
    </source>
</evidence>
<dbReference type="AlphaFoldDB" id="A0A6J7QEF0"/>
<organism evidence="10">
    <name type="scientific">freshwater metagenome</name>
    <dbReference type="NCBI Taxonomy" id="449393"/>
    <lineage>
        <taxon>unclassified sequences</taxon>
        <taxon>metagenomes</taxon>
        <taxon>ecological metagenomes</taxon>
    </lineage>
</organism>
<evidence type="ECO:0000256" key="1">
    <source>
        <dbReference type="ARBA" id="ARBA00001784"/>
    </source>
</evidence>
<dbReference type="EMBL" id="CAFBOZ010000206">
    <property type="protein sequence ID" value="CAB5014073.1"/>
    <property type="molecule type" value="Genomic_DNA"/>
</dbReference>
<dbReference type="PANTHER" id="PTHR35524">
    <property type="entry name" value="ALPHA-ACETOLACTATE DECARBOXYLASE"/>
    <property type="match status" value="1"/>
</dbReference>
<dbReference type="SUPFAM" id="SSF46785">
    <property type="entry name" value="Winged helix' DNA-binding domain"/>
    <property type="match status" value="1"/>
</dbReference>